<accession>A0A5Q2TQ64</accession>
<dbReference type="SUPFAM" id="SSF51735">
    <property type="entry name" value="NAD(P)-binding Rossmann-fold domains"/>
    <property type="match status" value="1"/>
</dbReference>
<dbReference type="InterPro" id="IPR029753">
    <property type="entry name" value="D-isomer_DH_CS"/>
</dbReference>
<dbReference type="InterPro" id="IPR006139">
    <property type="entry name" value="D-isomer_2_OHA_DH_cat_dom"/>
</dbReference>
<dbReference type="Proteomes" id="UP000339690">
    <property type="component" value="Chromosome"/>
</dbReference>
<dbReference type="FunFam" id="3.40.50.720:FF:000203">
    <property type="entry name" value="D-3-phosphoglycerate dehydrogenase (SerA)"/>
    <property type="match status" value="1"/>
</dbReference>
<keyword evidence="8" id="KW-1185">Reference proteome</keyword>
<feature type="domain" description="D-isomer specific 2-hydroxyacid dehydrogenase catalytic" evidence="5">
    <location>
        <begin position="13"/>
        <end position="318"/>
    </location>
</feature>
<evidence type="ECO:0000313" key="8">
    <source>
        <dbReference type="Proteomes" id="UP000339690"/>
    </source>
</evidence>
<dbReference type="PANTHER" id="PTHR10996">
    <property type="entry name" value="2-HYDROXYACID DEHYDROGENASE-RELATED"/>
    <property type="match status" value="1"/>
</dbReference>
<dbReference type="InterPro" id="IPR006140">
    <property type="entry name" value="D-isomer_DH_NAD-bd"/>
</dbReference>
<dbReference type="PROSITE" id="PS00671">
    <property type="entry name" value="D_2_HYDROXYACID_DH_3"/>
    <property type="match status" value="1"/>
</dbReference>
<evidence type="ECO:0000259" key="6">
    <source>
        <dbReference type="Pfam" id="PF02826"/>
    </source>
</evidence>
<reference evidence="7 8" key="1">
    <citation type="submission" date="2019-11" db="EMBL/GenBank/DDBJ databases">
        <title>Gracilibacillus salitolerans sp. nov., a moderate halophile isolated from a saline soil in northwest China.</title>
        <authorList>
            <person name="Gan L."/>
        </authorList>
    </citation>
    <scope>NUCLEOTIDE SEQUENCE [LARGE SCALE GENOMIC DNA]</scope>
    <source>
        <strain evidence="7 8">SCU50</strain>
    </source>
</reference>
<evidence type="ECO:0000313" key="7">
    <source>
        <dbReference type="EMBL" id="QGH36183.1"/>
    </source>
</evidence>
<evidence type="ECO:0000256" key="2">
    <source>
        <dbReference type="ARBA" id="ARBA00023002"/>
    </source>
</evidence>
<sequence length="319" mass="36010">MKMKVLVTATNYSTLCAEAKQLLEQNGCEVVENPHDRPMTFNELKEVVSDIDAVVAGVDTWNEEVFRLAPRLKVISRFGVGVDNIDLEKAKEFGIQVTNAPRLNSNAVAELTINLILNTLRNTPNLHVTTRQGYWERFVGNELQNRSVGLLGFGNIAQNVAKKLQGFDVNVYAYDKFPNKDIAKRLNVQFTDYEEILNKCDVVSMHLPLLKETYHFMDESKFSQMKQDSYFINTSRGPLVDEKALWHALNEGKLAAAAIDVYEEEPTSKDNPLFDLDNVITTPHTAAETYEVYHNVSLMTAKAILEVKVGNKPQNLLNE</sequence>
<dbReference type="SUPFAM" id="SSF52283">
    <property type="entry name" value="Formate/glycerate dehydrogenase catalytic domain-like"/>
    <property type="match status" value="1"/>
</dbReference>
<evidence type="ECO:0000259" key="5">
    <source>
        <dbReference type="Pfam" id="PF00389"/>
    </source>
</evidence>
<keyword evidence="3" id="KW-0520">NAD</keyword>
<evidence type="ECO:0000256" key="4">
    <source>
        <dbReference type="RuleBase" id="RU003719"/>
    </source>
</evidence>
<dbReference type="KEGG" id="grc:GI584_19975"/>
<dbReference type="Pfam" id="PF00389">
    <property type="entry name" value="2-Hacid_dh"/>
    <property type="match status" value="1"/>
</dbReference>
<proteinExistence type="inferred from homology"/>
<dbReference type="GO" id="GO:0016618">
    <property type="term" value="F:hydroxypyruvate reductase [NAD(P)H] activity"/>
    <property type="evidence" value="ECO:0007669"/>
    <property type="project" value="TreeGrafter"/>
</dbReference>
<gene>
    <name evidence="7" type="ORF">GI584_19975</name>
</gene>
<protein>
    <submittedName>
        <fullName evidence="7">Phosphoglycerate dehydrogenase</fullName>
    </submittedName>
</protein>
<dbReference type="PANTHER" id="PTHR10996:SF283">
    <property type="entry name" value="GLYOXYLATE_HYDROXYPYRUVATE REDUCTASE B"/>
    <property type="match status" value="1"/>
</dbReference>
<dbReference type="AlphaFoldDB" id="A0A5Q2TQ64"/>
<dbReference type="GO" id="GO:0005829">
    <property type="term" value="C:cytosol"/>
    <property type="evidence" value="ECO:0007669"/>
    <property type="project" value="TreeGrafter"/>
</dbReference>
<name>A0A5Q2TQ64_9BACI</name>
<dbReference type="EMBL" id="CP045915">
    <property type="protein sequence ID" value="QGH36183.1"/>
    <property type="molecule type" value="Genomic_DNA"/>
</dbReference>
<dbReference type="InterPro" id="IPR036291">
    <property type="entry name" value="NAD(P)-bd_dom_sf"/>
</dbReference>
<organism evidence="7 8">
    <name type="scientific">Gracilibacillus salitolerans</name>
    <dbReference type="NCBI Taxonomy" id="2663022"/>
    <lineage>
        <taxon>Bacteria</taxon>
        <taxon>Bacillati</taxon>
        <taxon>Bacillota</taxon>
        <taxon>Bacilli</taxon>
        <taxon>Bacillales</taxon>
        <taxon>Bacillaceae</taxon>
        <taxon>Gracilibacillus</taxon>
    </lineage>
</organism>
<dbReference type="CDD" id="cd12172">
    <property type="entry name" value="PGDH_like_2"/>
    <property type="match status" value="1"/>
</dbReference>
<dbReference type="Pfam" id="PF02826">
    <property type="entry name" value="2-Hacid_dh_C"/>
    <property type="match status" value="1"/>
</dbReference>
<evidence type="ECO:0000256" key="1">
    <source>
        <dbReference type="ARBA" id="ARBA00005854"/>
    </source>
</evidence>
<feature type="domain" description="D-isomer specific 2-hydroxyacid dehydrogenase NAD-binding" evidence="6">
    <location>
        <begin position="114"/>
        <end position="286"/>
    </location>
</feature>
<dbReference type="InterPro" id="IPR050223">
    <property type="entry name" value="D-isomer_2-hydroxyacid_DH"/>
</dbReference>
<dbReference type="Gene3D" id="3.40.50.720">
    <property type="entry name" value="NAD(P)-binding Rossmann-like Domain"/>
    <property type="match status" value="2"/>
</dbReference>
<comment type="similarity">
    <text evidence="1 4">Belongs to the D-isomer specific 2-hydroxyacid dehydrogenase family.</text>
</comment>
<keyword evidence="2 4" id="KW-0560">Oxidoreductase</keyword>
<evidence type="ECO:0000256" key="3">
    <source>
        <dbReference type="ARBA" id="ARBA00023027"/>
    </source>
</evidence>
<dbReference type="GO" id="GO:0030267">
    <property type="term" value="F:glyoxylate reductase (NADPH) activity"/>
    <property type="evidence" value="ECO:0007669"/>
    <property type="project" value="TreeGrafter"/>
</dbReference>
<dbReference type="GO" id="GO:0051287">
    <property type="term" value="F:NAD binding"/>
    <property type="evidence" value="ECO:0007669"/>
    <property type="project" value="InterPro"/>
</dbReference>